<proteinExistence type="predicted"/>
<sequence>MVNKLECINKDDVLPRHLKQLLADRIAARSLEMEEREFEREIGYSRHRRRRDLDDSSDDDTTAPMWLLREKVRSSEESFNRFLESRHESRWKHARRLDKHLKRGSVTAMLTNDDAELEVHQRDSNRCPRRGLFKTDQQETGEHAARNAQASVPPKPSRSSVSQVDGTQTRFVASPAKCKLLPKDDLDVRGRLAEGEGDFDAMLLRIEQLRRKDLQRDFVSMPAGMLEVEEQADHLERDREVDMVERELHSMESGGSEDGGFESQQMRDSGMRDVELVKNNMRHTVLKLQEGLRDMQQQRRRLEVGFRNLFEDFDCVIHNYNQHIDRWRETIQIIEVPYRNRAVGEGRRVEPAASSCSSKNRRSRDVAAERYEWVVDFMDCAVLGVSIFMLYRMFK</sequence>
<keyword evidence="3" id="KW-1185">Reference proteome</keyword>
<dbReference type="Proteomes" id="UP001054837">
    <property type="component" value="Unassembled WGS sequence"/>
</dbReference>
<feature type="compositionally biased region" description="Basic and acidic residues" evidence="1">
    <location>
        <begin position="136"/>
        <end position="145"/>
    </location>
</feature>
<comment type="caution">
    <text evidence="2">The sequence shown here is derived from an EMBL/GenBank/DDBJ whole genome shotgun (WGS) entry which is preliminary data.</text>
</comment>
<feature type="region of interest" description="Disordered" evidence="1">
    <location>
        <begin position="136"/>
        <end position="168"/>
    </location>
</feature>
<protein>
    <submittedName>
        <fullName evidence="2">Uncharacterized protein</fullName>
    </submittedName>
</protein>
<gene>
    <name evidence="2" type="ORF">CDAR_288181</name>
</gene>
<evidence type="ECO:0000313" key="2">
    <source>
        <dbReference type="EMBL" id="GIY79230.1"/>
    </source>
</evidence>
<dbReference type="EMBL" id="BPLQ01014364">
    <property type="protein sequence ID" value="GIY79230.1"/>
    <property type="molecule type" value="Genomic_DNA"/>
</dbReference>
<dbReference type="AlphaFoldDB" id="A0AAV4WD47"/>
<reference evidence="2 3" key="1">
    <citation type="submission" date="2021-06" db="EMBL/GenBank/DDBJ databases">
        <title>Caerostris darwini draft genome.</title>
        <authorList>
            <person name="Kono N."/>
            <person name="Arakawa K."/>
        </authorList>
    </citation>
    <scope>NUCLEOTIDE SEQUENCE [LARGE SCALE GENOMIC DNA]</scope>
</reference>
<evidence type="ECO:0000256" key="1">
    <source>
        <dbReference type="SAM" id="MobiDB-lite"/>
    </source>
</evidence>
<evidence type="ECO:0000313" key="3">
    <source>
        <dbReference type="Proteomes" id="UP001054837"/>
    </source>
</evidence>
<name>A0AAV4WD47_9ARAC</name>
<organism evidence="2 3">
    <name type="scientific">Caerostris darwini</name>
    <dbReference type="NCBI Taxonomy" id="1538125"/>
    <lineage>
        <taxon>Eukaryota</taxon>
        <taxon>Metazoa</taxon>
        <taxon>Ecdysozoa</taxon>
        <taxon>Arthropoda</taxon>
        <taxon>Chelicerata</taxon>
        <taxon>Arachnida</taxon>
        <taxon>Araneae</taxon>
        <taxon>Araneomorphae</taxon>
        <taxon>Entelegynae</taxon>
        <taxon>Araneoidea</taxon>
        <taxon>Araneidae</taxon>
        <taxon>Caerostris</taxon>
    </lineage>
</organism>
<accession>A0AAV4WD47</accession>